<dbReference type="PROSITE" id="PS51257">
    <property type="entry name" value="PROKAR_LIPOPROTEIN"/>
    <property type="match status" value="1"/>
</dbReference>
<evidence type="ECO:0000256" key="1">
    <source>
        <dbReference type="ARBA" id="ARBA00004196"/>
    </source>
</evidence>
<evidence type="ECO:0000313" key="5">
    <source>
        <dbReference type="EMBL" id="KAB8195162.1"/>
    </source>
</evidence>
<accession>A0A5P9YVP2</accession>
<dbReference type="OrthoDB" id="9813037at2"/>
<dbReference type="PANTHER" id="PTHR46847">
    <property type="entry name" value="D-ALLOSE-BINDING PERIPLASMIC PROTEIN-RELATED"/>
    <property type="match status" value="1"/>
</dbReference>
<organism evidence="5 6">
    <name type="scientific">Nonomuraea phyllanthi</name>
    <dbReference type="NCBI Taxonomy" id="2219224"/>
    <lineage>
        <taxon>Bacteria</taxon>
        <taxon>Bacillati</taxon>
        <taxon>Actinomycetota</taxon>
        <taxon>Actinomycetes</taxon>
        <taxon>Streptosporangiales</taxon>
        <taxon>Streptosporangiaceae</taxon>
        <taxon>Nonomuraea</taxon>
    </lineage>
</organism>
<dbReference type="GO" id="GO:0030313">
    <property type="term" value="C:cell envelope"/>
    <property type="evidence" value="ECO:0007669"/>
    <property type="project" value="UniProtKB-SubCell"/>
</dbReference>
<reference evidence="5 6" key="1">
    <citation type="submission" date="2019-10" db="EMBL/GenBank/DDBJ databases">
        <title>Nonomuraea sp. nov., isolated from Phyllanthus amarus.</title>
        <authorList>
            <person name="Klykleung N."/>
            <person name="Tanasupawat S."/>
        </authorList>
    </citation>
    <scope>NUCLEOTIDE SEQUENCE [LARGE SCALE GENOMIC DNA]</scope>
    <source>
        <strain evidence="5 6">PA1-10</strain>
    </source>
</reference>
<dbReference type="SUPFAM" id="SSF53822">
    <property type="entry name" value="Periplasmic binding protein-like I"/>
    <property type="match status" value="1"/>
</dbReference>
<dbReference type="RefSeq" id="WP_139630592.1">
    <property type="nucleotide sequence ID" value="NZ_CP045572.1"/>
</dbReference>
<dbReference type="Gene3D" id="3.40.50.2300">
    <property type="match status" value="2"/>
</dbReference>
<proteinExistence type="inferred from homology"/>
<protein>
    <submittedName>
        <fullName evidence="5">Substrate-binding domain-containing protein</fullName>
    </submittedName>
</protein>
<dbReference type="AlphaFoldDB" id="A0A5C4WQN6"/>
<comment type="similarity">
    <text evidence="2">Belongs to the bacterial solute-binding protein 2 family.</text>
</comment>
<evidence type="ECO:0000256" key="2">
    <source>
        <dbReference type="ARBA" id="ARBA00007639"/>
    </source>
</evidence>
<keyword evidence="3 4" id="KW-0732">Signal</keyword>
<evidence type="ECO:0000256" key="4">
    <source>
        <dbReference type="SAM" id="SignalP"/>
    </source>
</evidence>
<dbReference type="PANTHER" id="PTHR46847:SF1">
    <property type="entry name" value="D-ALLOSE-BINDING PERIPLASMIC PROTEIN-RELATED"/>
    <property type="match status" value="1"/>
</dbReference>
<gene>
    <name evidence="5" type="ORF">FH608_012300</name>
</gene>
<comment type="subcellular location">
    <subcellularLocation>
        <location evidence="1">Cell envelope</location>
    </subcellularLocation>
</comment>
<name>A0A5C4WQN6_9ACTN</name>
<dbReference type="Proteomes" id="UP000312512">
    <property type="component" value="Unassembled WGS sequence"/>
</dbReference>
<feature type="chain" id="PRO_5038423218" evidence="4">
    <location>
        <begin position="20"/>
        <end position="325"/>
    </location>
</feature>
<feature type="signal peptide" evidence="4">
    <location>
        <begin position="1"/>
        <end position="19"/>
    </location>
</feature>
<dbReference type="Pfam" id="PF13407">
    <property type="entry name" value="Peripla_BP_4"/>
    <property type="match status" value="1"/>
</dbReference>
<dbReference type="InterPro" id="IPR028082">
    <property type="entry name" value="Peripla_BP_I"/>
</dbReference>
<dbReference type="EMBL" id="VDLX02000004">
    <property type="protein sequence ID" value="KAB8195162.1"/>
    <property type="molecule type" value="Genomic_DNA"/>
</dbReference>
<keyword evidence="6" id="KW-1185">Reference proteome</keyword>
<dbReference type="InterPro" id="IPR025997">
    <property type="entry name" value="SBP_2_dom"/>
</dbReference>
<evidence type="ECO:0000256" key="3">
    <source>
        <dbReference type="ARBA" id="ARBA00022729"/>
    </source>
</evidence>
<accession>A0A5C4WQN6</accession>
<dbReference type="GO" id="GO:0030246">
    <property type="term" value="F:carbohydrate binding"/>
    <property type="evidence" value="ECO:0007669"/>
    <property type="project" value="UniProtKB-ARBA"/>
</dbReference>
<evidence type="ECO:0000313" key="6">
    <source>
        <dbReference type="Proteomes" id="UP000312512"/>
    </source>
</evidence>
<dbReference type="CDD" id="cd01536">
    <property type="entry name" value="PBP1_ABC_sugar_binding-like"/>
    <property type="match status" value="1"/>
</dbReference>
<sequence>MKKAVLVAAGLTTVLVAGATACGGSTGAGGTKQYTIGVSNLGLSFPFPAAIGKGIKEEADKLGVTIVELDAQGKADKQSNDIQDLIAQQPDGVLMLPVDSGVAQGLADRLKAAEIPTVAVASQVGDPKTRQLKDVYPGLVALVTQDEYAAGGKAGEIAAAVVPGGGDLAVVEGQAGFAEVVQRFQEFPKSAQAKGATYTVVARQPGDWVQDKAQSACQNMLSSHPGTKLFYAESDDMAVGCAKAVAAAGSKAKIVGIGGSKLGVDAVRSGAIAGTVCFKPEDLGKLALDTLYKHLTGEKKQDAAFVTYDTPAITKDNLAECTPQW</sequence>
<comment type="caution">
    <text evidence="5">The sequence shown here is derived from an EMBL/GenBank/DDBJ whole genome shotgun (WGS) entry which is preliminary data.</text>
</comment>